<dbReference type="Gene3D" id="3.40.1190.20">
    <property type="match status" value="1"/>
</dbReference>
<gene>
    <name evidence="4" type="ORF">CFIO01_02257</name>
</gene>
<reference evidence="4 5" key="1">
    <citation type="submission" date="2014-02" db="EMBL/GenBank/DDBJ databases">
        <title>The genome sequence of Colletotrichum fioriniae PJ7.</title>
        <authorList>
            <person name="Baroncelli R."/>
            <person name="Thon M.R."/>
        </authorList>
    </citation>
    <scope>NUCLEOTIDE SEQUENCE [LARGE SCALE GENOMIC DNA]</scope>
    <source>
        <strain evidence="4 5">PJ7</strain>
    </source>
</reference>
<dbReference type="AlphaFoldDB" id="A0A010SMQ2"/>
<feature type="domain" description="Carbohydrate kinase PfkB" evidence="3">
    <location>
        <begin position="7"/>
        <end position="105"/>
    </location>
</feature>
<dbReference type="PANTHER" id="PTHR10584">
    <property type="entry name" value="SUGAR KINASE"/>
    <property type="match status" value="1"/>
</dbReference>
<protein>
    <recommendedName>
        <fullName evidence="3">Carbohydrate kinase PfkB domain-containing protein</fullName>
    </recommendedName>
</protein>
<keyword evidence="2" id="KW-0418">Kinase</keyword>
<dbReference type="EMBL" id="JARH01000022">
    <property type="protein sequence ID" value="EXF86198.1"/>
    <property type="molecule type" value="Genomic_DNA"/>
</dbReference>
<organism evidence="4 5">
    <name type="scientific">Colletotrichum fioriniae PJ7</name>
    <dbReference type="NCBI Taxonomy" id="1445577"/>
    <lineage>
        <taxon>Eukaryota</taxon>
        <taxon>Fungi</taxon>
        <taxon>Dikarya</taxon>
        <taxon>Ascomycota</taxon>
        <taxon>Pezizomycotina</taxon>
        <taxon>Sordariomycetes</taxon>
        <taxon>Hypocreomycetidae</taxon>
        <taxon>Glomerellales</taxon>
        <taxon>Glomerellaceae</taxon>
        <taxon>Colletotrichum</taxon>
        <taxon>Colletotrichum acutatum species complex</taxon>
    </lineage>
</organism>
<evidence type="ECO:0000256" key="1">
    <source>
        <dbReference type="ARBA" id="ARBA00022679"/>
    </source>
</evidence>
<evidence type="ECO:0000259" key="3">
    <source>
        <dbReference type="Pfam" id="PF00294"/>
    </source>
</evidence>
<evidence type="ECO:0000313" key="4">
    <source>
        <dbReference type="EMBL" id="EXF86198.1"/>
    </source>
</evidence>
<keyword evidence="5" id="KW-1185">Reference proteome</keyword>
<dbReference type="InterPro" id="IPR002139">
    <property type="entry name" value="Ribo/fructo_kinase"/>
</dbReference>
<proteinExistence type="predicted"/>
<dbReference type="PRINTS" id="PR00990">
    <property type="entry name" value="RIBOKINASE"/>
</dbReference>
<dbReference type="InterPro" id="IPR029056">
    <property type="entry name" value="Ribokinase-like"/>
</dbReference>
<accession>A0A010SMQ2</accession>
<evidence type="ECO:0000313" key="5">
    <source>
        <dbReference type="Proteomes" id="UP000020467"/>
    </source>
</evidence>
<dbReference type="GO" id="GO:0006796">
    <property type="term" value="P:phosphate-containing compound metabolic process"/>
    <property type="evidence" value="ECO:0007669"/>
    <property type="project" value="UniProtKB-ARBA"/>
</dbReference>
<dbReference type="STRING" id="1445577.A0A010SMQ2"/>
<keyword evidence="1" id="KW-0808">Transferase</keyword>
<comment type="caution">
    <text evidence="4">The sequence shown here is derived from an EMBL/GenBank/DDBJ whole genome shotgun (WGS) entry which is preliminary data.</text>
</comment>
<dbReference type="GO" id="GO:0016301">
    <property type="term" value="F:kinase activity"/>
    <property type="evidence" value="ECO:0007669"/>
    <property type="project" value="UniProtKB-KW"/>
</dbReference>
<dbReference type="SUPFAM" id="SSF53613">
    <property type="entry name" value="Ribokinase-like"/>
    <property type="match status" value="1"/>
</dbReference>
<dbReference type="HOGENOM" id="CLU_1562758_0_0_1"/>
<sequence length="171" mass="18289">MEPETKTIAVIGALAVDHIMFVPRLPKAGGSIIATHAEKALGGKSANTALSTYRSCHNMASLPKGDGAFRVKMIGSAGNDHYGEARTQKLLENGIDVSDVKGVPRLPSAGTALHISSRLWIPPEQDREEVQRKRSWGVQPQCEGVLLPASDLGIASEEASCHVPFFFLSIC</sequence>
<dbReference type="KEGG" id="cfj:CFIO01_02257"/>
<dbReference type="OrthoDB" id="415590at2759"/>
<dbReference type="Pfam" id="PF00294">
    <property type="entry name" value="PfkB"/>
    <property type="match status" value="1"/>
</dbReference>
<name>A0A010SMQ2_9PEZI</name>
<dbReference type="Proteomes" id="UP000020467">
    <property type="component" value="Unassembled WGS sequence"/>
</dbReference>
<dbReference type="InterPro" id="IPR011611">
    <property type="entry name" value="PfkB_dom"/>
</dbReference>
<evidence type="ECO:0000256" key="2">
    <source>
        <dbReference type="ARBA" id="ARBA00022777"/>
    </source>
</evidence>
<dbReference type="PANTHER" id="PTHR10584:SF166">
    <property type="entry name" value="RIBOKINASE"/>
    <property type="match status" value="1"/>
</dbReference>